<dbReference type="InterPro" id="IPR036188">
    <property type="entry name" value="FAD/NAD-bd_sf"/>
</dbReference>
<dbReference type="STRING" id="1280953.HOC_05893"/>
<dbReference type="PANTHER" id="PTHR13847:SF201">
    <property type="entry name" value="PUTATIBE OXIDOREDUCTASE"/>
    <property type="match status" value="1"/>
</dbReference>
<dbReference type="RefSeq" id="WP_035536667.1">
    <property type="nucleotide sequence ID" value="NZ_ARYL01000006.1"/>
</dbReference>
<dbReference type="InterPro" id="IPR006076">
    <property type="entry name" value="FAD-dep_OxRdtase"/>
</dbReference>
<dbReference type="PANTHER" id="PTHR13847">
    <property type="entry name" value="SARCOSINE DEHYDROGENASE-RELATED"/>
    <property type="match status" value="1"/>
</dbReference>
<sequence length="417" mass="45161">MAQTDSTTETEKRDLRTGEPFWLADGAPNLAVRKTPKHSTYDVIIAGSGISGALTAWHLCDGKRRVLLIDRRPPVTGSTPASTAMIQYEIDTPLFKLSEMIGQDKARRAWKRSAKAVQRLGEIVRLENIPCGYTEKPALYLAGDEFGFRALQTEQAAREAAGLTSRFIPAQELRETYGMDRTGALLSEPSASADPAQLTAGLLRRAMDSGLEIVSPMEVCDFVATGAQAALTLSNDQILTCGHAVFCTGYEFLKSLESREHRIISTWAIAARPRGKLPVWLDDHIVWEGSDPYLYFRTHTDGHVVIGGEDEPFETGHMNAAKLQRKTATLVEKFEKLTGVSLYPPAHRWAAAFGESTTGLPFLGPVPGHSHVHALMGFGGNGITFSVIGAEIVAAAIAGKPDPDASIFAFPSDTDAP</sequence>
<gene>
    <name evidence="3" type="ORF">HOC_05893</name>
</gene>
<keyword evidence="4" id="KW-1185">Reference proteome</keyword>
<dbReference type="EMBL" id="ARYL01000006">
    <property type="protein sequence ID" value="KDA03390.1"/>
    <property type="molecule type" value="Genomic_DNA"/>
</dbReference>
<evidence type="ECO:0000313" key="3">
    <source>
        <dbReference type="EMBL" id="KDA03390.1"/>
    </source>
</evidence>
<dbReference type="Pfam" id="PF01266">
    <property type="entry name" value="DAO"/>
    <property type="match status" value="1"/>
</dbReference>
<dbReference type="GO" id="GO:0005737">
    <property type="term" value="C:cytoplasm"/>
    <property type="evidence" value="ECO:0007669"/>
    <property type="project" value="TreeGrafter"/>
</dbReference>
<protein>
    <submittedName>
        <fullName evidence="3">Oxidoreductase</fullName>
    </submittedName>
</protein>
<evidence type="ECO:0000259" key="2">
    <source>
        <dbReference type="Pfam" id="PF01266"/>
    </source>
</evidence>
<dbReference type="SUPFAM" id="SSF51905">
    <property type="entry name" value="FAD/NAD(P)-binding domain"/>
    <property type="match status" value="1"/>
</dbReference>
<evidence type="ECO:0000256" key="1">
    <source>
        <dbReference type="ARBA" id="ARBA00023002"/>
    </source>
</evidence>
<proteinExistence type="predicted"/>
<dbReference type="Gene3D" id="3.50.50.60">
    <property type="entry name" value="FAD/NAD(P)-binding domain"/>
    <property type="match status" value="1"/>
</dbReference>
<dbReference type="AlphaFoldDB" id="A0A059GA24"/>
<reference evidence="3 4" key="1">
    <citation type="journal article" date="2014" name="Antonie Van Leeuwenhoek">
        <title>Hyphomonas beringensis sp. nov. and Hyphomonas chukchiensis sp. nov., isolated from surface seawater of the Bering Sea and Chukchi Sea.</title>
        <authorList>
            <person name="Li C."/>
            <person name="Lai Q."/>
            <person name="Li G."/>
            <person name="Dong C."/>
            <person name="Wang J."/>
            <person name="Liao Y."/>
            <person name="Shao Z."/>
        </authorList>
    </citation>
    <scope>NUCLEOTIDE SEQUENCE [LARGE SCALE GENOMIC DNA]</scope>
    <source>
        <strain evidence="3 4">SCH89</strain>
    </source>
</reference>
<comment type="caution">
    <text evidence="3">The sequence shown here is derived from an EMBL/GenBank/DDBJ whole genome shotgun (WGS) entry which is preliminary data.</text>
</comment>
<dbReference type="PATRIC" id="fig|1280953.3.peg.1186"/>
<dbReference type="OrthoDB" id="311718at2"/>
<dbReference type="GO" id="GO:0016491">
    <property type="term" value="F:oxidoreductase activity"/>
    <property type="evidence" value="ECO:0007669"/>
    <property type="project" value="UniProtKB-KW"/>
</dbReference>
<name>A0A059GA24_9PROT</name>
<keyword evidence="1" id="KW-0560">Oxidoreductase</keyword>
<evidence type="ECO:0000313" key="4">
    <source>
        <dbReference type="Proteomes" id="UP000024942"/>
    </source>
</evidence>
<dbReference type="eggNOG" id="COG0665">
    <property type="taxonomic scope" value="Bacteria"/>
</dbReference>
<accession>A0A059GA24</accession>
<dbReference type="Gene3D" id="3.30.9.10">
    <property type="entry name" value="D-Amino Acid Oxidase, subunit A, domain 2"/>
    <property type="match status" value="1"/>
</dbReference>
<feature type="domain" description="FAD dependent oxidoreductase" evidence="2">
    <location>
        <begin position="42"/>
        <end position="395"/>
    </location>
</feature>
<dbReference type="Proteomes" id="UP000024942">
    <property type="component" value="Unassembled WGS sequence"/>
</dbReference>
<organism evidence="3 4">
    <name type="scientific">Hyphomonas oceanitis SCH89</name>
    <dbReference type="NCBI Taxonomy" id="1280953"/>
    <lineage>
        <taxon>Bacteria</taxon>
        <taxon>Pseudomonadati</taxon>
        <taxon>Pseudomonadota</taxon>
        <taxon>Alphaproteobacteria</taxon>
        <taxon>Hyphomonadales</taxon>
        <taxon>Hyphomonadaceae</taxon>
        <taxon>Hyphomonas</taxon>
    </lineage>
</organism>